<keyword evidence="2" id="KW-1185">Reference proteome</keyword>
<dbReference type="Proteomes" id="UP001642260">
    <property type="component" value="Unassembled WGS sequence"/>
</dbReference>
<protein>
    <submittedName>
        <fullName evidence="1">Uncharacterized protein</fullName>
    </submittedName>
</protein>
<evidence type="ECO:0000313" key="2">
    <source>
        <dbReference type="Proteomes" id="UP001642260"/>
    </source>
</evidence>
<dbReference type="SUPFAM" id="SSF141562">
    <property type="entry name" value="At5g01610-like"/>
    <property type="match status" value="1"/>
</dbReference>
<dbReference type="PANTHER" id="PTHR31676">
    <property type="entry name" value="T31J12.3 PROTEIN-RELATED"/>
    <property type="match status" value="1"/>
</dbReference>
<accession>A0ABC8LW57</accession>
<dbReference type="AlphaFoldDB" id="A0ABC8LW57"/>
<dbReference type="Gene3D" id="2.30.240.10">
    <property type="entry name" value="At5g01610-like"/>
    <property type="match status" value="1"/>
</dbReference>
<reference evidence="1 2" key="1">
    <citation type="submission" date="2022-03" db="EMBL/GenBank/DDBJ databases">
        <authorList>
            <person name="Macdonald S."/>
            <person name="Ahmed S."/>
            <person name="Newling K."/>
        </authorList>
    </citation>
    <scope>NUCLEOTIDE SEQUENCE [LARGE SCALE GENOMIC DNA]</scope>
</reference>
<evidence type="ECO:0000313" key="1">
    <source>
        <dbReference type="EMBL" id="CAH8387218.1"/>
    </source>
</evidence>
<dbReference type="Pfam" id="PF04398">
    <property type="entry name" value="DUF538"/>
    <property type="match status" value="1"/>
</dbReference>
<sequence>MSNIEKRCLTNEKGTQHFKQHDATNYEFNEETCKLTVFIRETCEVGFRDSSVLRFSTTVTGYLEKGKLAEVEGLKDASKVYFTAEMKKSRSRDVYEVKRPSNVGNVGYLREFCRDISLLAREEI</sequence>
<dbReference type="InterPro" id="IPR036758">
    <property type="entry name" value="At5g01610-like"/>
</dbReference>
<name>A0ABC8LW57_ERUVS</name>
<dbReference type="PANTHER" id="PTHR31676:SF109">
    <property type="entry name" value="OS05G0346400 PROTEIN"/>
    <property type="match status" value="1"/>
</dbReference>
<gene>
    <name evidence="1" type="ORF">ERUC_LOCUS39701</name>
</gene>
<proteinExistence type="predicted"/>
<comment type="caution">
    <text evidence="1">The sequence shown here is derived from an EMBL/GenBank/DDBJ whole genome shotgun (WGS) entry which is preliminary data.</text>
</comment>
<dbReference type="InterPro" id="IPR007493">
    <property type="entry name" value="DUF538"/>
</dbReference>
<organism evidence="1 2">
    <name type="scientific">Eruca vesicaria subsp. sativa</name>
    <name type="common">Garden rocket</name>
    <name type="synonym">Eruca sativa</name>
    <dbReference type="NCBI Taxonomy" id="29727"/>
    <lineage>
        <taxon>Eukaryota</taxon>
        <taxon>Viridiplantae</taxon>
        <taxon>Streptophyta</taxon>
        <taxon>Embryophyta</taxon>
        <taxon>Tracheophyta</taxon>
        <taxon>Spermatophyta</taxon>
        <taxon>Magnoliopsida</taxon>
        <taxon>eudicotyledons</taxon>
        <taxon>Gunneridae</taxon>
        <taxon>Pentapetalae</taxon>
        <taxon>rosids</taxon>
        <taxon>malvids</taxon>
        <taxon>Brassicales</taxon>
        <taxon>Brassicaceae</taxon>
        <taxon>Brassiceae</taxon>
        <taxon>Eruca</taxon>
    </lineage>
</organism>
<dbReference type="EMBL" id="CAKOAT010741820">
    <property type="protein sequence ID" value="CAH8387218.1"/>
    <property type="molecule type" value="Genomic_DNA"/>
</dbReference>